<reference evidence="1 2" key="1">
    <citation type="journal article" date="2003" name="Genome Res.">
        <title>Comparative complete genome sequence analysis of the amino acid replacements responsible for the thermostability of Corynebacterium efficiens.</title>
        <authorList>
            <person name="Nishio Y."/>
            <person name="Nakamura Y."/>
            <person name="Kawarabayasi Y."/>
            <person name="Usuda Y."/>
            <person name="Kimura E."/>
            <person name="Sugimoto S."/>
            <person name="Matsui K."/>
            <person name="Yamagishi A."/>
            <person name="Kikuchi H."/>
            <person name="Ikeo K."/>
            <person name="Gojobori T."/>
        </authorList>
    </citation>
    <scope>NUCLEOTIDE SEQUENCE [LARGE SCALE GENOMIC DNA]</scope>
    <source>
        <strain evidence="2">DSM 44549 / YS-314 / AJ 12310 / JCM 11189 / NBRC 100395</strain>
    </source>
</reference>
<dbReference type="STRING" id="196164.gene:10742016"/>
<dbReference type="EMBL" id="BA000035">
    <property type="protein sequence ID" value="BAC18407.1"/>
    <property type="molecule type" value="Genomic_DNA"/>
</dbReference>
<accession>Q8FTH2</accession>
<dbReference type="KEGG" id="cef:CE1597"/>
<dbReference type="AlphaFoldDB" id="Q8FTH2"/>
<dbReference type="HOGENOM" id="CLU_2786809_0_0_11"/>
<proteinExistence type="predicted"/>
<name>Q8FTH2_COREF</name>
<evidence type="ECO:0000313" key="1">
    <source>
        <dbReference type="EMBL" id="BAC18407.1"/>
    </source>
</evidence>
<evidence type="ECO:0000313" key="2">
    <source>
        <dbReference type="Proteomes" id="UP000001409"/>
    </source>
</evidence>
<protein>
    <submittedName>
        <fullName evidence="1">Uncharacterized protein</fullName>
    </submittedName>
</protein>
<sequence length="68" mass="7534">MARVWKSTHTDMFGHLNFFVLSAGHGGGTWWRLHGGSSISVPDPARSRRVILRLAAAVDRLKHHDTGT</sequence>
<keyword evidence="2" id="KW-1185">Reference proteome</keyword>
<organism evidence="1 2">
    <name type="scientific">Corynebacterium efficiens (strain DSM 44549 / YS-314 / AJ 12310 / JCM 11189 / NBRC 100395)</name>
    <dbReference type="NCBI Taxonomy" id="196164"/>
    <lineage>
        <taxon>Bacteria</taxon>
        <taxon>Bacillati</taxon>
        <taxon>Actinomycetota</taxon>
        <taxon>Actinomycetes</taxon>
        <taxon>Mycobacteriales</taxon>
        <taxon>Corynebacteriaceae</taxon>
        <taxon>Corynebacterium</taxon>
    </lineage>
</organism>
<dbReference type="Proteomes" id="UP000001409">
    <property type="component" value="Chromosome"/>
</dbReference>